<organism evidence="1 2">
    <name type="scientific">Robbsia andropogonis</name>
    <dbReference type="NCBI Taxonomy" id="28092"/>
    <lineage>
        <taxon>Bacteria</taxon>
        <taxon>Pseudomonadati</taxon>
        <taxon>Pseudomonadota</taxon>
        <taxon>Betaproteobacteria</taxon>
        <taxon>Burkholderiales</taxon>
        <taxon>Burkholderiaceae</taxon>
        <taxon>Robbsia</taxon>
    </lineage>
</organism>
<dbReference type="Proteomes" id="UP000033618">
    <property type="component" value="Unassembled WGS sequence"/>
</dbReference>
<protein>
    <submittedName>
        <fullName evidence="1">Uncharacterized protein</fullName>
    </submittedName>
</protein>
<dbReference type="EMBL" id="LAQU01000002">
    <property type="protein sequence ID" value="KKB64846.1"/>
    <property type="molecule type" value="Genomic_DNA"/>
</dbReference>
<proteinExistence type="predicted"/>
<gene>
    <name evidence="1" type="ORF">WM40_02180</name>
</gene>
<sequence length="74" mass="8458">MNMPVYRNVRLLHAIINRAVQCRLPLRFRNIQVQRPEQGVILRYESTSIGGMHLAHIFTPCIGRTAHDYNAASA</sequence>
<keyword evidence="2" id="KW-1185">Reference proteome</keyword>
<evidence type="ECO:0000313" key="1">
    <source>
        <dbReference type="EMBL" id="KKB64846.1"/>
    </source>
</evidence>
<accession>A0A0F5K3Y7</accession>
<dbReference type="PATRIC" id="fig|28092.6.peg.508"/>
<name>A0A0F5K3Y7_9BURK</name>
<comment type="caution">
    <text evidence="1">The sequence shown here is derived from an EMBL/GenBank/DDBJ whole genome shotgun (WGS) entry which is preliminary data.</text>
</comment>
<dbReference type="AlphaFoldDB" id="A0A0F5K3Y7"/>
<evidence type="ECO:0000313" key="2">
    <source>
        <dbReference type="Proteomes" id="UP000033618"/>
    </source>
</evidence>
<reference evidence="1 2" key="1">
    <citation type="submission" date="2015-03" db="EMBL/GenBank/DDBJ databases">
        <title>Draft Genome Sequence of Burkholderia andropogonis type strain ICMP2807, isolated from Sorghum bicolor.</title>
        <authorList>
            <person name="Lopes-Santos L."/>
            <person name="Castro D.B."/>
            <person name="Ottoboni L.M."/>
            <person name="Park D."/>
            <person name="Weirc B.S."/>
            <person name="Destefano S.A."/>
        </authorList>
    </citation>
    <scope>NUCLEOTIDE SEQUENCE [LARGE SCALE GENOMIC DNA]</scope>
    <source>
        <strain evidence="1 2">ICMP2807</strain>
    </source>
</reference>